<evidence type="ECO:0000256" key="4">
    <source>
        <dbReference type="ARBA" id="ARBA00023163"/>
    </source>
</evidence>
<dbReference type="PANTHER" id="PTHR30579">
    <property type="entry name" value="TRANSCRIPTIONAL REGULATOR"/>
    <property type="match status" value="1"/>
</dbReference>
<comment type="similarity">
    <text evidence="1">Belongs to the LysR transcriptional regulatory family.</text>
</comment>
<dbReference type="SUPFAM" id="SSF46785">
    <property type="entry name" value="Winged helix' DNA-binding domain"/>
    <property type="match status" value="1"/>
</dbReference>
<accession>A0ABS8C339</accession>
<dbReference type="CDD" id="cd05466">
    <property type="entry name" value="PBP2_LTTR_substrate"/>
    <property type="match status" value="1"/>
</dbReference>
<evidence type="ECO:0000256" key="2">
    <source>
        <dbReference type="ARBA" id="ARBA00023015"/>
    </source>
</evidence>
<dbReference type="InterPro" id="IPR050176">
    <property type="entry name" value="LTTR"/>
</dbReference>
<dbReference type="EMBL" id="JAEINI020000004">
    <property type="protein sequence ID" value="MCB5226757.1"/>
    <property type="molecule type" value="Genomic_DNA"/>
</dbReference>
<dbReference type="Pfam" id="PF03466">
    <property type="entry name" value="LysR_substrate"/>
    <property type="match status" value="1"/>
</dbReference>
<dbReference type="RefSeq" id="WP_226750852.1">
    <property type="nucleotide sequence ID" value="NZ_JAEINI020000004.1"/>
</dbReference>
<dbReference type="PROSITE" id="PS50931">
    <property type="entry name" value="HTH_LYSR"/>
    <property type="match status" value="1"/>
</dbReference>
<proteinExistence type="inferred from homology"/>
<gene>
    <name evidence="6" type="primary">hdfR</name>
    <name evidence="6" type="ORF">JAO78_008010</name>
</gene>
<dbReference type="PRINTS" id="PR00039">
    <property type="entry name" value="HTHLYSR"/>
</dbReference>
<reference evidence="6 7" key="1">
    <citation type="submission" date="2021-10" db="EMBL/GenBank/DDBJ databases">
        <title>Alishewanella koreense sp. nov. isolated from seawater of southwestern coast in South Korea and the proposal for the reclassification of Rheinheimera perlucida and Rheinheimera tuosuensis as Arsukibacterium perlucida and Arsukibacterium tuosuensis.</title>
        <authorList>
            <person name="Kim K.H."/>
            <person name="Ruan W."/>
            <person name="Kim K.R."/>
            <person name="Baek J.H."/>
            <person name="Jeon C.O."/>
        </authorList>
    </citation>
    <scope>NUCLEOTIDE SEQUENCE [LARGE SCALE GENOMIC DNA]</scope>
    <source>
        <strain evidence="6 7">16-MA</strain>
    </source>
</reference>
<keyword evidence="7" id="KW-1185">Reference proteome</keyword>
<keyword evidence="2" id="KW-0805">Transcription regulation</keyword>
<dbReference type="InterPro" id="IPR036388">
    <property type="entry name" value="WH-like_DNA-bd_sf"/>
</dbReference>
<evidence type="ECO:0000259" key="5">
    <source>
        <dbReference type="PROSITE" id="PS50931"/>
    </source>
</evidence>
<dbReference type="Gene3D" id="3.40.190.290">
    <property type="match status" value="1"/>
</dbReference>
<evidence type="ECO:0000313" key="7">
    <source>
        <dbReference type="Proteomes" id="UP000633814"/>
    </source>
</evidence>
<evidence type="ECO:0000256" key="3">
    <source>
        <dbReference type="ARBA" id="ARBA00023125"/>
    </source>
</evidence>
<keyword evidence="3" id="KW-0238">DNA-binding</keyword>
<organism evidence="6 7">
    <name type="scientific">Alishewanella maricola</name>
    <dbReference type="NCBI Taxonomy" id="2795740"/>
    <lineage>
        <taxon>Bacteria</taxon>
        <taxon>Pseudomonadati</taxon>
        <taxon>Pseudomonadota</taxon>
        <taxon>Gammaproteobacteria</taxon>
        <taxon>Alteromonadales</taxon>
        <taxon>Alteromonadaceae</taxon>
        <taxon>Alishewanella</taxon>
    </lineage>
</organism>
<name>A0ABS8C339_9ALTE</name>
<dbReference type="InterPro" id="IPR036390">
    <property type="entry name" value="WH_DNA-bd_sf"/>
</dbReference>
<sequence length="282" mass="31811">MDTELLKTFLEVQHTRHFGKAAENLYLTQSAVSFRIRQLEQQLGVHLFVRHRNNIQLTAAGARLLPHAQTMLSALQRARQDVTQSIQQLQQLSLGATANLWESVLLPVFLPLAAAKPDVTWRTDSLNREASTRQLLEHQLDIAILFDPPKTDEITLVKLTEIHLLPVSSCKEQHAAGKPDERYCYVDWGSNFDVKHQRHFAEQQVVQLKTSSASLAKAWLLQQGGCAYLPAQFVSAELAAGTLKPLEATPSLTLDLYAAYLTDKEYQPQLQAVIRLLQQWQT</sequence>
<dbReference type="Pfam" id="PF00126">
    <property type="entry name" value="HTH_1"/>
    <property type="match status" value="1"/>
</dbReference>
<dbReference type="NCBIfam" id="NF002946">
    <property type="entry name" value="PRK03601.1"/>
    <property type="match status" value="1"/>
</dbReference>
<evidence type="ECO:0000313" key="6">
    <source>
        <dbReference type="EMBL" id="MCB5226757.1"/>
    </source>
</evidence>
<keyword evidence="4" id="KW-0804">Transcription</keyword>
<comment type="caution">
    <text evidence="6">The sequence shown here is derived from an EMBL/GenBank/DDBJ whole genome shotgun (WGS) entry which is preliminary data.</text>
</comment>
<dbReference type="SUPFAM" id="SSF53850">
    <property type="entry name" value="Periplasmic binding protein-like II"/>
    <property type="match status" value="1"/>
</dbReference>
<dbReference type="InterPro" id="IPR000847">
    <property type="entry name" value="LysR_HTH_N"/>
</dbReference>
<dbReference type="Gene3D" id="1.10.10.10">
    <property type="entry name" value="Winged helix-like DNA-binding domain superfamily/Winged helix DNA-binding domain"/>
    <property type="match status" value="1"/>
</dbReference>
<dbReference type="Proteomes" id="UP000633814">
    <property type="component" value="Unassembled WGS sequence"/>
</dbReference>
<protein>
    <submittedName>
        <fullName evidence="6">HTH-type transcriptional regulator HdfR</fullName>
    </submittedName>
</protein>
<dbReference type="PANTHER" id="PTHR30579:SF8">
    <property type="entry name" value="HTH-TYPE TRANSCRIPTIONAL REGULATOR HDFR"/>
    <property type="match status" value="1"/>
</dbReference>
<feature type="domain" description="HTH lysR-type" evidence="5">
    <location>
        <begin position="1"/>
        <end position="58"/>
    </location>
</feature>
<evidence type="ECO:0000256" key="1">
    <source>
        <dbReference type="ARBA" id="ARBA00009437"/>
    </source>
</evidence>
<dbReference type="InterPro" id="IPR005119">
    <property type="entry name" value="LysR_subst-bd"/>
</dbReference>